<proteinExistence type="predicted"/>
<dbReference type="InterPro" id="IPR036237">
    <property type="entry name" value="Xyl_isomerase-like_sf"/>
</dbReference>
<dbReference type="EMBL" id="JBEZFP010000011">
    <property type="protein sequence ID" value="MEU8133110.1"/>
    <property type="molecule type" value="Genomic_DNA"/>
</dbReference>
<organism evidence="3 4">
    <name type="scientific">Streptodolium elevatio</name>
    <dbReference type="NCBI Taxonomy" id="3157996"/>
    <lineage>
        <taxon>Bacteria</taxon>
        <taxon>Bacillati</taxon>
        <taxon>Actinomycetota</taxon>
        <taxon>Actinomycetes</taxon>
        <taxon>Kitasatosporales</taxon>
        <taxon>Streptomycetaceae</taxon>
        <taxon>Streptodolium</taxon>
    </lineage>
</organism>
<dbReference type="InterPro" id="IPR013022">
    <property type="entry name" value="Xyl_isomerase-like_TIM-brl"/>
</dbReference>
<sequence length="341" mass="36946">MATETPETRQAETPEPVRTEAQKRTAARLPQGIRIGNAPVSYGVYGEAAGGDGTSPEALLKSMAEAGYQGSELGPPGFFGTPERTADLFAAHGLAPVGAYIPVHYALGDDVVAHDMARMAQTCRELAACAEKSGLSADDAPLAILADEGSEALLHNPARAWDDRSLALDPAGWERIAELSARAVELARSHGLRTSFHPHISTFIESPWEVDRLLELTEVGVTLDIAHIQLAGGDPVECLARWRDRINHVHVKDVDVSVLTRAKDARRTDFDEWWADVCVPFGRGDVDIDAFVADLLRGDGYRGWLLIEQDRAPTPAHLYPQVAAEQAANLTWLADKVTAYT</sequence>
<dbReference type="SUPFAM" id="SSF51658">
    <property type="entry name" value="Xylose isomerase-like"/>
    <property type="match status" value="1"/>
</dbReference>
<feature type="compositionally biased region" description="Basic and acidic residues" evidence="1">
    <location>
        <begin position="1"/>
        <end position="23"/>
    </location>
</feature>
<dbReference type="Proteomes" id="UP001551482">
    <property type="component" value="Unassembled WGS sequence"/>
</dbReference>
<feature type="region of interest" description="Disordered" evidence="1">
    <location>
        <begin position="1"/>
        <end position="27"/>
    </location>
</feature>
<feature type="domain" description="Xylose isomerase-like TIM barrel" evidence="2">
    <location>
        <begin position="64"/>
        <end position="318"/>
    </location>
</feature>
<dbReference type="Gene3D" id="3.20.20.150">
    <property type="entry name" value="Divalent-metal-dependent TIM barrel enzymes"/>
    <property type="match status" value="1"/>
</dbReference>
<dbReference type="PANTHER" id="PTHR12110:SF41">
    <property type="entry name" value="INOSOSE DEHYDRATASE"/>
    <property type="match status" value="1"/>
</dbReference>
<evidence type="ECO:0000259" key="2">
    <source>
        <dbReference type="Pfam" id="PF01261"/>
    </source>
</evidence>
<dbReference type="Pfam" id="PF01261">
    <property type="entry name" value="AP_endonuc_2"/>
    <property type="match status" value="1"/>
</dbReference>
<dbReference type="RefSeq" id="WP_358350044.1">
    <property type="nucleotide sequence ID" value="NZ_JBEZFP010000011.1"/>
</dbReference>
<dbReference type="InterPro" id="IPR050312">
    <property type="entry name" value="IolE/XylAMocC-like"/>
</dbReference>
<protein>
    <submittedName>
        <fullName evidence="3">Sugar phosphate isomerase/epimerase</fullName>
    </submittedName>
</protein>
<keyword evidence="3" id="KW-0413">Isomerase</keyword>
<comment type="caution">
    <text evidence="3">The sequence shown here is derived from an EMBL/GenBank/DDBJ whole genome shotgun (WGS) entry which is preliminary data.</text>
</comment>
<keyword evidence="4" id="KW-1185">Reference proteome</keyword>
<dbReference type="GO" id="GO:0016853">
    <property type="term" value="F:isomerase activity"/>
    <property type="evidence" value="ECO:0007669"/>
    <property type="project" value="UniProtKB-KW"/>
</dbReference>
<evidence type="ECO:0000256" key="1">
    <source>
        <dbReference type="SAM" id="MobiDB-lite"/>
    </source>
</evidence>
<evidence type="ECO:0000313" key="4">
    <source>
        <dbReference type="Proteomes" id="UP001551482"/>
    </source>
</evidence>
<accession>A0ABV3DBH7</accession>
<name>A0ABV3DBH7_9ACTN</name>
<gene>
    <name evidence="3" type="ORF">AB0C36_06335</name>
</gene>
<evidence type="ECO:0000313" key="3">
    <source>
        <dbReference type="EMBL" id="MEU8133110.1"/>
    </source>
</evidence>
<reference evidence="3 4" key="1">
    <citation type="submission" date="2024-06" db="EMBL/GenBank/DDBJ databases">
        <title>The Natural Products Discovery Center: Release of the First 8490 Sequenced Strains for Exploring Actinobacteria Biosynthetic Diversity.</title>
        <authorList>
            <person name="Kalkreuter E."/>
            <person name="Kautsar S.A."/>
            <person name="Yang D."/>
            <person name="Bader C.D."/>
            <person name="Teijaro C.N."/>
            <person name="Fluegel L."/>
            <person name="Davis C.M."/>
            <person name="Simpson J.R."/>
            <person name="Lauterbach L."/>
            <person name="Steele A.D."/>
            <person name="Gui C."/>
            <person name="Meng S."/>
            <person name="Li G."/>
            <person name="Viehrig K."/>
            <person name="Ye F."/>
            <person name="Su P."/>
            <person name="Kiefer A.F."/>
            <person name="Nichols A."/>
            <person name="Cepeda A.J."/>
            <person name="Yan W."/>
            <person name="Fan B."/>
            <person name="Jiang Y."/>
            <person name="Adhikari A."/>
            <person name="Zheng C.-J."/>
            <person name="Schuster L."/>
            <person name="Cowan T.M."/>
            <person name="Smanski M.J."/>
            <person name="Chevrette M.G."/>
            <person name="De Carvalho L.P.S."/>
            <person name="Shen B."/>
        </authorList>
    </citation>
    <scope>NUCLEOTIDE SEQUENCE [LARGE SCALE GENOMIC DNA]</scope>
    <source>
        <strain evidence="3 4">NPDC048946</strain>
    </source>
</reference>
<dbReference type="PANTHER" id="PTHR12110">
    <property type="entry name" value="HYDROXYPYRUVATE ISOMERASE"/>
    <property type="match status" value="1"/>
</dbReference>